<dbReference type="PANTHER" id="PTHR43643">
    <property type="entry name" value="HISTIDINOL-PHOSPHATE AMINOTRANSFERASE 2"/>
    <property type="match status" value="1"/>
</dbReference>
<dbReference type="InterPro" id="IPR015424">
    <property type="entry name" value="PyrdxlP-dep_Trfase"/>
</dbReference>
<proteinExistence type="inferred from homology"/>
<evidence type="ECO:0000256" key="2">
    <source>
        <dbReference type="ARBA" id="ARBA00022576"/>
    </source>
</evidence>
<organism evidence="6 7">
    <name type="scientific">Vreelandella olivaria</name>
    <dbReference type="NCBI Taxonomy" id="390919"/>
    <lineage>
        <taxon>Bacteria</taxon>
        <taxon>Pseudomonadati</taxon>
        <taxon>Pseudomonadota</taxon>
        <taxon>Gammaproteobacteria</taxon>
        <taxon>Oceanospirillales</taxon>
        <taxon>Halomonadaceae</taxon>
        <taxon>Vreelandella</taxon>
    </lineage>
</organism>
<dbReference type="InterPro" id="IPR050106">
    <property type="entry name" value="HistidinolP_aminotransfase"/>
</dbReference>
<dbReference type="Gene3D" id="3.90.1150.10">
    <property type="entry name" value="Aspartate Aminotransferase, domain 1"/>
    <property type="match status" value="1"/>
</dbReference>
<keyword evidence="7" id="KW-1185">Reference proteome</keyword>
<keyword evidence="3" id="KW-0808">Transferase</keyword>
<evidence type="ECO:0000313" key="6">
    <source>
        <dbReference type="EMBL" id="BBI49899.1"/>
    </source>
</evidence>
<gene>
    <name evidence="6" type="ORF">HORIV_23200</name>
</gene>
<dbReference type="PANTHER" id="PTHR43643:SF3">
    <property type="entry name" value="HISTIDINOL-PHOSPHATE AMINOTRANSFERASE"/>
    <property type="match status" value="1"/>
</dbReference>
<dbReference type="InterPro" id="IPR004839">
    <property type="entry name" value="Aminotransferase_I/II_large"/>
</dbReference>
<dbReference type="Proteomes" id="UP000289555">
    <property type="component" value="Chromosome"/>
</dbReference>
<dbReference type="Pfam" id="PF00155">
    <property type="entry name" value="Aminotran_1_2"/>
    <property type="match status" value="1"/>
</dbReference>
<evidence type="ECO:0000256" key="3">
    <source>
        <dbReference type="ARBA" id="ARBA00022679"/>
    </source>
</evidence>
<dbReference type="InterPro" id="IPR015422">
    <property type="entry name" value="PyrdxlP-dep_Trfase_small"/>
</dbReference>
<feature type="domain" description="Aminotransferase class I/classII large" evidence="5">
    <location>
        <begin position="3"/>
        <end position="117"/>
    </location>
</feature>
<reference evidence="7" key="1">
    <citation type="journal article" date="2019" name="Microbiol. Resour. Announc.">
        <title>Complete Genome Sequence of Halomonas olivaria, a Moderately Halophilic Bacterium Isolated from Olive Processing Effluents, Obtained by Nanopore Sequencing.</title>
        <authorList>
            <person name="Nagata S."/>
            <person name="Ii K.M."/>
            <person name="Tsukimi T."/>
            <person name="Miura M.C."/>
            <person name="Galipon J."/>
            <person name="Arakawa K."/>
        </authorList>
    </citation>
    <scope>NUCLEOTIDE SEQUENCE [LARGE SCALE GENOMIC DNA]</scope>
    <source>
        <strain evidence="7">TYRC17</strain>
    </source>
</reference>
<evidence type="ECO:0000256" key="1">
    <source>
        <dbReference type="ARBA" id="ARBA00007970"/>
    </source>
</evidence>
<evidence type="ECO:0000313" key="7">
    <source>
        <dbReference type="Proteomes" id="UP000289555"/>
    </source>
</evidence>
<dbReference type="SUPFAM" id="SSF53383">
    <property type="entry name" value="PLP-dependent transferases"/>
    <property type="match status" value="1"/>
</dbReference>
<keyword evidence="2" id="KW-0032">Aminotransferase</keyword>
<dbReference type="EMBL" id="AP019416">
    <property type="protein sequence ID" value="BBI49899.1"/>
    <property type="molecule type" value="Genomic_DNA"/>
</dbReference>
<protein>
    <recommendedName>
        <fullName evidence="5">Aminotransferase class I/classII large domain-containing protein</fullName>
    </recommendedName>
</protein>
<name>A0ABN5WSR5_9GAMM</name>
<sequence>MLADLIDRLRTPFNVNRLAQVAALAALQDETHLNMGLEATIRERERVTEALKAMHLTVVPSQANFLFFRTDQASDTLHKALLTHGVIVKPWLEASYTHWVRVSIGSRDQNDQFLAALATAMPH</sequence>
<accession>A0ABN5WSR5</accession>
<evidence type="ECO:0000256" key="4">
    <source>
        <dbReference type="ARBA" id="ARBA00022898"/>
    </source>
</evidence>
<comment type="similarity">
    <text evidence="1">Belongs to the class-II pyridoxal-phosphate-dependent aminotransferase family. Histidinol-phosphate aminotransferase subfamily.</text>
</comment>
<evidence type="ECO:0000259" key="5">
    <source>
        <dbReference type="Pfam" id="PF00155"/>
    </source>
</evidence>
<keyword evidence="4" id="KW-0663">Pyridoxal phosphate</keyword>